<evidence type="ECO:0000259" key="5">
    <source>
        <dbReference type="Pfam" id="PF02878"/>
    </source>
</evidence>
<evidence type="ECO:0000256" key="3">
    <source>
        <dbReference type="ARBA" id="ARBA00022842"/>
    </source>
</evidence>
<dbReference type="Gene3D" id="3.40.120.10">
    <property type="entry name" value="Alpha-D-Glucose-1,6-Bisphosphate, subunit A, domain 3"/>
    <property type="match status" value="1"/>
</dbReference>
<evidence type="ECO:0000256" key="2">
    <source>
        <dbReference type="ARBA" id="ARBA00022723"/>
    </source>
</evidence>
<dbReference type="InterPro" id="IPR016066">
    <property type="entry name" value="A-D-PHexomutase_CS"/>
</dbReference>
<dbReference type="PROSITE" id="PS00710">
    <property type="entry name" value="PGM_PMM"/>
    <property type="match status" value="1"/>
</dbReference>
<feature type="non-terminal residue" evidence="6">
    <location>
        <position position="103"/>
    </location>
</feature>
<dbReference type="Pfam" id="PF02878">
    <property type="entry name" value="PGM_PMM_I"/>
    <property type="match status" value="1"/>
</dbReference>
<dbReference type="PANTHER" id="PTHR45745">
    <property type="entry name" value="PHOSPHOMANNOMUTASE 45A"/>
    <property type="match status" value="1"/>
</dbReference>
<reference evidence="6 7" key="1">
    <citation type="submission" date="2020-03" db="EMBL/GenBank/DDBJ databases">
        <title>Salinimicrobium sp. nov, isolated from SCS.</title>
        <authorList>
            <person name="Cao W.R."/>
        </authorList>
    </citation>
    <scope>NUCLEOTIDE SEQUENCE [LARGE SCALE GENOMIC DNA]</scope>
    <source>
        <strain evidence="7">J15B91</strain>
    </source>
</reference>
<keyword evidence="3" id="KW-0460">Magnesium</keyword>
<evidence type="ECO:0000313" key="7">
    <source>
        <dbReference type="Proteomes" id="UP000703674"/>
    </source>
</evidence>
<keyword evidence="4" id="KW-0413">Isomerase</keyword>
<organism evidence="6 7">
    <name type="scientific">Salinimicrobium oceani</name>
    <dbReference type="NCBI Taxonomy" id="2722702"/>
    <lineage>
        <taxon>Bacteria</taxon>
        <taxon>Pseudomonadati</taxon>
        <taxon>Bacteroidota</taxon>
        <taxon>Flavobacteriia</taxon>
        <taxon>Flavobacteriales</taxon>
        <taxon>Flavobacteriaceae</taxon>
        <taxon>Salinimicrobium</taxon>
    </lineage>
</organism>
<dbReference type="Proteomes" id="UP000703674">
    <property type="component" value="Unassembled WGS sequence"/>
</dbReference>
<evidence type="ECO:0000256" key="1">
    <source>
        <dbReference type="ARBA" id="ARBA00010231"/>
    </source>
</evidence>
<dbReference type="InterPro" id="IPR005844">
    <property type="entry name" value="A-D-PHexomutase_a/b/a-I"/>
</dbReference>
<keyword evidence="2" id="KW-0479">Metal-binding</keyword>
<sequence length="103" mass="11646">EDLKVVIAYDCRNNSKELAHIVAEVFSANGIQVYLFSELRPTPELSFAVKFLNCHCGIVLTASHNPPEYNGYKVYWQDGGQLVPPQDKEIVTEINSLDYDEVK</sequence>
<dbReference type="EMBL" id="JAAVJR010001413">
    <property type="protein sequence ID" value="NJW55675.1"/>
    <property type="molecule type" value="Genomic_DNA"/>
</dbReference>
<protein>
    <submittedName>
        <fullName evidence="6">Phospho-sugar mutase</fullName>
    </submittedName>
</protein>
<dbReference type="InterPro" id="IPR016055">
    <property type="entry name" value="A-D-PHexomutase_a/b/a-I/II/III"/>
</dbReference>
<evidence type="ECO:0000313" key="6">
    <source>
        <dbReference type="EMBL" id="NJW55675.1"/>
    </source>
</evidence>
<comment type="caution">
    <text evidence="6">The sequence shown here is derived from an EMBL/GenBank/DDBJ whole genome shotgun (WGS) entry which is preliminary data.</text>
</comment>
<dbReference type="SUPFAM" id="SSF53738">
    <property type="entry name" value="Phosphoglucomutase, first 3 domains"/>
    <property type="match status" value="1"/>
</dbReference>
<feature type="non-terminal residue" evidence="6">
    <location>
        <position position="1"/>
    </location>
</feature>
<name>A0ABX1D5M2_9FLAO</name>
<evidence type="ECO:0000256" key="4">
    <source>
        <dbReference type="ARBA" id="ARBA00023235"/>
    </source>
</evidence>
<keyword evidence="7" id="KW-1185">Reference proteome</keyword>
<dbReference type="PANTHER" id="PTHR45745:SF1">
    <property type="entry name" value="PHOSPHOGLUCOMUTASE 2B-RELATED"/>
    <property type="match status" value="1"/>
</dbReference>
<comment type="similarity">
    <text evidence="1">Belongs to the phosphohexose mutase family.</text>
</comment>
<feature type="domain" description="Alpha-D-phosphohexomutase alpha/beta/alpha" evidence="5">
    <location>
        <begin position="4"/>
        <end position="98"/>
    </location>
</feature>
<accession>A0ABX1D5M2</accession>
<proteinExistence type="inferred from homology"/>
<gene>
    <name evidence="6" type="ORF">HC175_22430</name>
</gene>